<dbReference type="PANTHER" id="PTHR43434:SF20">
    <property type="entry name" value="5'-NUCLEOTIDASE"/>
    <property type="match status" value="1"/>
</dbReference>
<gene>
    <name evidence="1" type="ORF">ACFOSU_20000</name>
</gene>
<keyword evidence="1" id="KW-0378">Hydrolase</keyword>
<dbReference type="RefSeq" id="WP_380691766.1">
    <property type="nucleotide sequence ID" value="NZ_JBHRSS010000010.1"/>
</dbReference>
<evidence type="ECO:0000313" key="2">
    <source>
        <dbReference type="Proteomes" id="UP001595462"/>
    </source>
</evidence>
<accession>A0ABV7ETQ7</accession>
<dbReference type="InterPro" id="IPR041492">
    <property type="entry name" value="HAD_2"/>
</dbReference>
<dbReference type="Gene3D" id="1.10.150.240">
    <property type="entry name" value="Putative phosphatase, domain 2"/>
    <property type="match status" value="1"/>
</dbReference>
<dbReference type="InterPro" id="IPR036412">
    <property type="entry name" value="HAD-like_sf"/>
</dbReference>
<dbReference type="Gene3D" id="3.40.50.1000">
    <property type="entry name" value="HAD superfamily/HAD-like"/>
    <property type="match status" value="1"/>
</dbReference>
<name>A0ABV7ETQ7_9GAMM</name>
<comment type="caution">
    <text evidence="1">The sequence shown here is derived from an EMBL/GenBank/DDBJ whole genome shotgun (WGS) entry which is preliminary data.</text>
</comment>
<evidence type="ECO:0000313" key="1">
    <source>
        <dbReference type="EMBL" id="MFC3106162.1"/>
    </source>
</evidence>
<sequence>MRYKVLLFDLDGTLTDPREGITRCVQHALARQGVDVPDLGQLECFIGPPLKQSFMEFYGMNSAAAERAVADYRERFGALGMFENKLYAGMVDLLIALKRSGRQLFVATSKPWFYARQIVTHFGLDEYFGRVYGSELDGTRTEKHALIAHILREEKLDVAQTLMIGDRKFDLIGARHNGVANAAVGYGYGSREELLAEAPDYFFDTLDELDRALRACRV</sequence>
<proteinExistence type="predicted"/>
<organism evidence="1 2">
    <name type="scientific">Salinisphaera aquimarina</name>
    <dbReference type="NCBI Taxonomy" id="2094031"/>
    <lineage>
        <taxon>Bacteria</taxon>
        <taxon>Pseudomonadati</taxon>
        <taxon>Pseudomonadota</taxon>
        <taxon>Gammaproteobacteria</taxon>
        <taxon>Salinisphaerales</taxon>
        <taxon>Salinisphaeraceae</taxon>
        <taxon>Salinisphaera</taxon>
    </lineage>
</organism>
<protein>
    <submittedName>
        <fullName evidence="1">HAD family hydrolase</fullName>
    </submittedName>
</protein>
<dbReference type="EMBL" id="JBHRSS010000010">
    <property type="protein sequence ID" value="MFC3106162.1"/>
    <property type="molecule type" value="Genomic_DNA"/>
</dbReference>
<dbReference type="SUPFAM" id="SSF56784">
    <property type="entry name" value="HAD-like"/>
    <property type="match status" value="1"/>
</dbReference>
<dbReference type="Proteomes" id="UP001595462">
    <property type="component" value="Unassembled WGS sequence"/>
</dbReference>
<dbReference type="GO" id="GO:0016787">
    <property type="term" value="F:hydrolase activity"/>
    <property type="evidence" value="ECO:0007669"/>
    <property type="project" value="UniProtKB-KW"/>
</dbReference>
<keyword evidence="2" id="KW-1185">Reference proteome</keyword>
<dbReference type="InterPro" id="IPR050155">
    <property type="entry name" value="HAD-like_hydrolase_sf"/>
</dbReference>
<dbReference type="CDD" id="cd04302">
    <property type="entry name" value="HAD_5NT"/>
    <property type="match status" value="1"/>
</dbReference>
<dbReference type="InterPro" id="IPR023214">
    <property type="entry name" value="HAD_sf"/>
</dbReference>
<dbReference type="Pfam" id="PF13419">
    <property type="entry name" value="HAD_2"/>
    <property type="match status" value="1"/>
</dbReference>
<reference evidence="2" key="1">
    <citation type="journal article" date="2019" name="Int. J. Syst. Evol. Microbiol.">
        <title>The Global Catalogue of Microorganisms (GCM) 10K type strain sequencing project: providing services to taxonomists for standard genome sequencing and annotation.</title>
        <authorList>
            <consortium name="The Broad Institute Genomics Platform"/>
            <consortium name="The Broad Institute Genome Sequencing Center for Infectious Disease"/>
            <person name="Wu L."/>
            <person name="Ma J."/>
        </authorList>
    </citation>
    <scope>NUCLEOTIDE SEQUENCE [LARGE SCALE GENOMIC DNA]</scope>
    <source>
        <strain evidence="2">KCTC 52640</strain>
    </source>
</reference>
<dbReference type="PANTHER" id="PTHR43434">
    <property type="entry name" value="PHOSPHOGLYCOLATE PHOSPHATASE"/>
    <property type="match status" value="1"/>
</dbReference>
<dbReference type="InterPro" id="IPR023198">
    <property type="entry name" value="PGP-like_dom2"/>
</dbReference>